<feature type="region of interest" description="Disordered" evidence="3">
    <location>
        <begin position="50"/>
        <end position="76"/>
    </location>
</feature>
<dbReference type="GO" id="GO:0005829">
    <property type="term" value="C:cytosol"/>
    <property type="evidence" value="ECO:0007669"/>
    <property type="project" value="TreeGrafter"/>
</dbReference>
<gene>
    <name evidence="4" type="ORF">MSYG_1615</name>
</gene>
<sequence>MDTGQDKIEGFTLGQMNSMSSECTHLKQKYDRCFHNWFKSYLEASTGSLVGSEQYGKDSESRRARRTSLFTSSESDSQKLESLRARYETDCGALFAEYRNCIQHALKEKGLEEAIEKARQENPFLSQPSRPL</sequence>
<proteinExistence type="inferred from homology"/>
<dbReference type="PANTHER" id="PTHR46403:SF1">
    <property type="entry name" value="TP53-REGULATED INHIBITOR OF APOPTOSIS 1"/>
    <property type="match status" value="1"/>
</dbReference>
<dbReference type="VEuPathDB" id="FungiDB:MSYG_1615"/>
<keyword evidence="5" id="KW-1185">Reference proteome</keyword>
<evidence type="ECO:0000313" key="5">
    <source>
        <dbReference type="Proteomes" id="UP000186303"/>
    </source>
</evidence>
<accession>A0A1M8A511</accession>
<dbReference type="GO" id="GO:0005758">
    <property type="term" value="C:mitochondrial intermembrane space"/>
    <property type="evidence" value="ECO:0007669"/>
    <property type="project" value="TreeGrafter"/>
</dbReference>
<comment type="similarity">
    <text evidence="1">Belongs to the TRIAP1/MDM35 family.</text>
</comment>
<reference evidence="5" key="1">
    <citation type="journal article" date="2017" name="Nucleic Acids Res.">
        <title>Proteogenomics produces comprehensive and highly accurate protein-coding gene annotation in a complete genome assembly of Malassezia sympodialis.</title>
        <authorList>
            <person name="Zhu Y."/>
            <person name="Engstroem P.G."/>
            <person name="Tellgren-Roth C."/>
            <person name="Baudo C.D."/>
            <person name="Kennell J.C."/>
            <person name="Sun S."/>
            <person name="Billmyre R.B."/>
            <person name="Schroeder M.S."/>
            <person name="Andersson A."/>
            <person name="Holm T."/>
            <person name="Sigurgeirsson B."/>
            <person name="Wu G."/>
            <person name="Sankaranarayanan S.R."/>
            <person name="Siddharthan R."/>
            <person name="Sanyal K."/>
            <person name="Lundeberg J."/>
            <person name="Nystedt B."/>
            <person name="Boekhout T."/>
            <person name="Dawson T.L. Jr."/>
            <person name="Heitman J."/>
            <person name="Scheynius A."/>
            <person name="Lehtioe J."/>
        </authorList>
    </citation>
    <scope>NUCLEOTIDE SEQUENCE [LARGE SCALE GENOMIC DNA]</scope>
    <source>
        <strain evidence="5">ATCC 42132</strain>
    </source>
</reference>
<keyword evidence="2" id="KW-1015">Disulfide bond</keyword>
<dbReference type="InterPro" id="IPR007918">
    <property type="entry name" value="MDM35_apoptosis"/>
</dbReference>
<dbReference type="PANTHER" id="PTHR46403">
    <property type="entry name" value="TP53-REGULATED INHIBITOR OF APOPTOSIS 1"/>
    <property type="match status" value="1"/>
</dbReference>
<evidence type="ECO:0000313" key="4">
    <source>
        <dbReference type="EMBL" id="SHO77274.1"/>
    </source>
</evidence>
<protein>
    <submittedName>
        <fullName evidence="4">Uncharacterized protein</fullName>
    </submittedName>
</protein>
<dbReference type="STRING" id="1230383.A0A1M8A511"/>
<dbReference type="Proteomes" id="UP000186303">
    <property type="component" value="Chromosome 2"/>
</dbReference>
<dbReference type="AlphaFoldDB" id="A0A1M8A511"/>
<dbReference type="OMA" id="REYDSCF"/>
<dbReference type="GO" id="GO:0005634">
    <property type="term" value="C:nucleus"/>
    <property type="evidence" value="ECO:0007669"/>
    <property type="project" value="TreeGrafter"/>
</dbReference>
<evidence type="ECO:0000256" key="3">
    <source>
        <dbReference type="SAM" id="MobiDB-lite"/>
    </source>
</evidence>
<evidence type="ECO:0000256" key="1">
    <source>
        <dbReference type="ARBA" id="ARBA00006196"/>
    </source>
</evidence>
<dbReference type="GO" id="GO:1990050">
    <property type="term" value="F:phosphatidic acid transfer activity"/>
    <property type="evidence" value="ECO:0007669"/>
    <property type="project" value="TreeGrafter"/>
</dbReference>
<dbReference type="EMBL" id="LT671822">
    <property type="protein sequence ID" value="SHO77274.1"/>
    <property type="molecule type" value="Genomic_DNA"/>
</dbReference>
<evidence type="ECO:0000256" key="2">
    <source>
        <dbReference type="ARBA" id="ARBA00023157"/>
    </source>
</evidence>
<dbReference type="OrthoDB" id="19091at2759"/>
<name>A0A1M8A511_MALS4</name>
<organism evidence="4 5">
    <name type="scientific">Malassezia sympodialis (strain ATCC 42132)</name>
    <name type="common">Atopic eczema-associated yeast</name>
    <dbReference type="NCBI Taxonomy" id="1230383"/>
    <lineage>
        <taxon>Eukaryota</taxon>
        <taxon>Fungi</taxon>
        <taxon>Dikarya</taxon>
        <taxon>Basidiomycota</taxon>
        <taxon>Ustilaginomycotina</taxon>
        <taxon>Malasseziomycetes</taxon>
        <taxon>Malasseziales</taxon>
        <taxon>Malasseziaceae</taxon>
        <taxon>Malassezia</taxon>
    </lineage>
</organism>
<dbReference type="Pfam" id="PF05254">
    <property type="entry name" value="UPF0203"/>
    <property type="match status" value="1"/>
</dbReference>
<dbReference type="GO" id="GO:0045332">
    <property type="term" value="P:phospholipid translocation"/>
    <property type="evidence" value="ECO:0007669"/>
    <property type="project" value="TreeGrafter"/>
</dbReference>